<dbReference type="GeneID" id="64085844"/>
<protein>
    <submittedName>
        <fullName evidence="1">Uncharacterized protein</fullName>
    </submittedName>
</protein>
<gene>
    <name evidence="1" type="ORF">ECB94_16230</name>
</gene>
<name>A0A3G4VIB9_9VIBR</name>
<dbReference type="Proteomes" id="UP000279760">
    <property type="component" value="Chromosome 1"/>
</dbReference>
<evidence type="ECO:0000313" key="1">
    <source>
        <dbReference type="EMBL" id="AYV22701.1"/>
    </source>
</evidence>
<sequence length="96" mass="10746">MNQELKQKIEELLVLARMQGVSIVGLADIPNSDKCHVFKTIEHDCKQGTRNLDDIMMRQMCDGKPSNCSTCHKTTPVISDDGLAQLFSELQQPIDT</sequence>
<evidence type="ECO:0000313" key="2">
    <source>
        <dbReference type="Proteomes" id="UP000279760"/>
    </source>
</evidence>
<dbReference type="EMBL" id="CP033577">
    <property type="protein sequence ID" value="AYV22701.1"/>
    <property type="molecule type" value="Genomic_DNA"/>
</dbReference>
<reference evidence="1 2" key="1">
    <citation type="submission" date="2018-11" db="EMBL/GenBank/DDBJ databases">
        <title>Complete Genome Sequence of Vbrio mediterranei 117-T6: a Potential Pathogen Bacteria Isolated from the Conchocelis of Pyropia.</title>
        <authorList>
            <person name="Liu Q."/>
        </authorList>
    </citation>
    <scope>NUCLEOTIDE SEQUENCE [LARGE SCALE GENOMIC DNA]</scope>
    <source>
        <strain evidence="1 2">117-T6</strain>
    </source>
</reference>
<proteinExistence type="predicted"/>
<dbReference type="RefSeq" id="WP_006070567.1">
    <property type="nucleotide sequence ID" value="NZ_CP033577.1"/>
</dbReference>
<dbReference type="AlphaFoldDB" id="A0A3G4VIB9"/>
<accession>A0A3G4VIB9</accession>
<organism evidence="1 2">
    <name type="scientific">Vibrio mediterranei</name>
    <dbReference type="NCBI Taxonomy" id="689"/>
    <lineage>
        <taxon>Bacteria</taxon>
        <taxon>Pseudomonadati</taxon>
        <taxon>Pseudomonadota</taxon>
        <taxon>Gammaproteobacteria</taxon>
        <taxon>Vibrionales</taxon>
        <taxon>Vibrionaceae</taxon>
        <taxon>Vibrio</taxon>
    </lineage>
</organism>